<dbReference type="InterPro" id="IPR042468">
    <property type="entry name" value="Peptidase_C65_otubain_sub1"/>
</dbReference>
<protein>
    <recommendedName>
        <fullName evidence="2">ubiquitinyl hydrolase 1</fullName>
        <ecNumber evidence="2">3.4.19.12</ecNumber>
    </recommendedName>
</protein>
<keyword evidence="5" id="KW-0378">Hydrolase</keyword>
<gene>
    <name evidence="8" type="ORF">PV04_06805</name>
</gene>
<dbReference type="InterPro" id="IPR038765">
    <property type="entry name" value="Papain-like_cys_pep_sf"/>
</dbReference>
<reference evidence="8 9" key="1">
    <citation type="submission" date="2015-01" db="EMBL/GenBank/DDBJ databases">
        <title>The Genome Sequence of Capronia semiimmersa CBS27337.</title>
        <authorList>
            <consortium name="The Broad Institute Genomics Platform"/>
            <person name="Cuomo C."/>
            <person name="de Hoog S."/>
            <person name="Gorbushina A."/>
            <person name="Stielow B."/>
            <person name="Teixiera M."/>
            <person name="Abouelleil A."/>
            <person name="Chapman S.B."/>
            <person name="Priest M."/>
            <person name="Young S.K."/>
            <person name="Wortman J."/>
            <person name="Nusbaum C."/>
            <person name="Birren B."/>
        </authorList>
    </citation>
    <scope>NUCLEOTIDE SEQUENCE [LARGE SCALE GENOMIC DNA]</scope>
    <source>
        <strain evidence="8 9">CBS 27337</strain>
    </source>
</reference>
<evidence type="ECO:0000256" key="7">
    <source>
        <dbReference type="SAM" id="MobiDB-lite"/>
    </source>
</evidence>
<keyword evidence="6" id="KW-0788">Thiol protease</keyword>
<dbReference type="GO" id="GO:0006508">
    <property type="term" value="P:proteolysis"/>
    <property type="evidence" value="ECO:0007669"/>
    <property type="project" value="UniProtKB-KW"/>
</dbReference>
<organism evidence="8 9">
    <name type="scientific">Phialophora macrospora</name>
    <dbReference type="NCBI Taxonomy" id="1851006"/>
    <lineage>
        <taxon>Eukaryota</taxon>
        <taxon>Fungi</taxon>
        <taxon>Dikarya</taxon>
        <taxon>Ascomycota</taxon>
        <taxon>Pezizomycotina</taxon>
        <taxon>Eurotiomycetes</taxon>
        <taxon>Chaetothyriomycetidae</taxon>
        <taxon>Chaetothyriales</taxon>
        <taxon>Herpotrichiellaceae</taxon>
        <taxon>Phialophora</taxon>
    </lineage>
</organism>
<dbReference type="Pfam" id="PF10275">
    <property type="entry name" value="Peptidase_C65"/>
    <property type="match status" value="1"/>
</dbReference>
<dbReference type="InterPro" id="IPR042467">
    <property type="entry name" value="Peptidase_C65_otubain_sub2"/>
</dbReference>
<proteinExistence type="predicted"/>
<dbReference type="EMBL" id="KN846959">
    <property type="protein sequence ID" value="KIW67564.1"/>
    <property type="molecule type" value="Genomic_DNA"/>
</dbReference>
<feature type="compositionally biased region" description="Pro residues" evidence="7">
    <location>
        <begin position="463"/>
        <end position="472"/>
    </location>
</feature>
<evidence type="ECO:0000256" key="5">
    <source>
        <dbReference type="ARBA" id="ARBA00022801"/>
    </source>
</evidence>
<dbReference type="GO" id="GO:0005634">
    <property type="term" value="C:nucleus"/>
    <property type="evidence" value="ECO:0007669"/>
    <property type="project" value="TreeGrafter"/>
</dbReference>
<evidence type="ECO:0000256" key="4">
    <source>
        <dbReference type="ARBA" id="ARBA00022786"/>
    </source>
</evidence>
<feature type="compositionally biased region" description="Polar residues" evidence="7">
    <location>
        <begin position="443"/>
        <end position="455"/>
    </location>
</feature>
<dbReference type="PANTHER" id="PTHR12931:SF15">
    <property type="entry name" value="UBIQUITIN THIOESTERASE OTUBAIN-LIKE"/>
    <property type="match status" value="1"/>
</dbReference>
<keyword evidence="9" id="KW-1185">Reference proteome</keyword>
<dbReference type="InterPro" id="IPR019400">
    <property type="entry name" value="Peptidase_C65_otubain"/>
</dbReference>
<evidence type="ECO:0000256" key="6">
    <source>
        <dbReference type="ARBA" id="ARBA00022807"/>
    </source>
</evidence>
<evidence type="ECO:0000256" key="2">
    <source>
        <dbReference type="ARBA" id="ARBA00012759"/>
    </source>
</evidence>
<evidence type="ECO:0000313" key="8">
    <source>
        <dbReference type="EMBL" id="KIW67563.1"/>
    </source>
</evidence>
<dbReference type="STRING" id="5601.A0A0D2FHQ6"/>
<name>A0A0D2FHQ6_9EURO</name>
<dbReference type="AlphaFoldDB" id="A0A0D2FHQ6"/>
<dbReference type="CDD" id="cd22749">
    <property type="entry name" value="Otubain_C65"/>
    <property type="match status" value="1"/>
</dbReference>
<dbReference type="GO" id="GO:0004843">
    <property type="term" value="F:cysteine-type deubiquitinase activity"/>
    <property type="evidence" value="ECO:0007669"/>
    <property type="project" value="UniProtKB-EC"/>
</dbReference>
<dbReference type="Gene3D" id="3.30.200.60">
    <property type="entry name" value="Peptidase C65 Otubain, subdomain 1"/>
    <property type="match status" value="1"/>
</dbReference>
<dbReference type="Gene3D" id="1.20.1300.20">
    <property type="entry name" value="Peptidase C65 Otubain, subdomain 2"/>
    <property type="match status" value="1"/>
</dbReference>
<evidence type="ECO:0000256" key="1">
    <source>
        <dbReference type="ARBA" id="ARBA00000707"/>
    </source>
</evidence>
<dbReference type="HOGENOM" id="CLU_014832_0_1_1"/>
<dbReference type="EMBL" id="KN846959">
    <property type="protein sequence ID" value="KIW67563.1"/>
    <property type="molecule type" value="Genomic_DNA"/>
</dbReference>
<evidence type="ECO:0000256" key="3">
    <source>
        <dbReference type="ARBA" id="ARBA00022670"/>
    </source>
</evidence>
<sequence length="547" mass="61614">MTYCSDPLPLHHFYNSPPRRPPLGHRGQFRPDNRHPISYNYFPATQVFNSSQHHYGYPTPPTSERTMTTPDVDEMEQFQQLSDRYQPSLPGPLIGSRKPLSELVTEYSQADPTYVAKTKALEATHSAYRQIKGDGQCGWRGAVFGYFEILLKSRDFGLVAQEEVRLRSHEQTMRAAGIDYDIIIDMFDYTWELFGAIKAATERGDTSEAVLLQSLNDENISNSIVYHFKMMTSAFMELNPDRYEAFLEMSVQQYRLTRIDPSNQEIDHVGLQALTDAVIAPAYIAVEVSYLDRSTGDEVTAYQFVDNAKGWPTVRLIYRPGHYDIIYKDDHVAAPHPQPLQVYLQTNVPQYISAPQEGVFRSGDPEILGELSYLFPNAAQTVPATSMSYPNNHAYSSAYQPHPPMVYAQGNTTQNSYFPEVPQTVFHATIPQHPPPPVRTGSLPRQSYSSSNTHLTPQISPSPQSPQPPSPVTPTSATNNKAIVLPKSTEPQIRYNENCFQYSIEKNKSIPLDPATFGSAALSPAHFSNSNFQPVIWSPEEEHSKRD</sequence>
<evidence type="ECO:0000313" key="9">
    <source>
        <dbReference type="Proteomes" id="UP000054266"/>
    </source>
</evidence>
<dbReference type="PANTHER" id="PTHR12931">
    <property type="entry name" value="UBIQUITIN THIOLESTERASE PROTEIN OTUB"/>
    <property type="match status" value="1"/>
</dbReference>
<dbReference type="EC" id="3.4.19.12" evidence="2"/>
<feature type="region of interest" description="Disordered" evidence="7">
    <location>
        <begin position="15"/>
        <end position="34"/>
    </location>
</feature>
<dbReference type="Proteomes" id="UP000054266">
    <property type="component" value="Unassembled WGS sequence"/>
</dbReference>
<keyword evidence="3" id="KW-0645">Protease</keyword>
<accession>A0A0D2FHQ6</accession>
<dbReference type="GO" id="GO:0071108">
    <property type="term" value="P:protein K48-linked deubiquitination"/>
    <property type="evidence" value="ECO:0007669"/>
    <property type="project" value="TreeGrafter"/>
</dbReference>
<dbReference type="SUPFAM" id="SSF54001">
    <property type="entry name" value="Cysteine proteinases"/>
    <property type="match status" value="1"/>
</dbReference>
<comment type="catalytic activity">
    <reaction evidence="1">
        <text>Thiol-dependent hydrolysis of ester, thioester, amide, peptide and isopeptide bonds formed by the C-terminal Gly of ubiquitin (a 76-residue protein attached to proteins as an intracellular targeting signal).</text>
        <dbReference type="EC" id="3.4.19.12"/>
    </reaction>
</comment>
<dbReference type="GO" id="GO:0043130">
    <property type="term" value="F:ubiquitin binding"/>
    <property type="evidence" value="ECO:0007669"/>
    <property type="project" value="TreeGrafter"/>
</dbReference>
<keyword evidence="4" id="KW-0833">Ubl conjugation pathway</keyword>
<feature type="region of interest" description="Disordered" evidence="7">
    <location>
        <begin position="427"/>
        <end position="479"/>
    </location>
</feature>